<dbReference type="SUPFAM" id="SSF82185">
    <property type="entry name" value="Histone H3 K4-specific methyltransferase SET7/9 N-terminal domain"/>
    <property type="match status" value="1"/>
</dbReference>
<dbReference type="PROSITE" id="PS51935">
    <property type="entry name" value="NLPC_P60"/>
    <property type="match status" value="1"/>
</dbReference>
<evidence type="ECO:0000256" key="3">
    <source>
        <dbReference type="ARBA" id="ARBA00022737"/>
    </source>
</evidence>
<dbReference type="RefSeq" id="WP_184746208.1">
    <property type="nucleotide sequence ID" value="NZ_JACHGJ010000002.1"/>
</dbReference>
<evidence type="ECO:0000256" key="4">
    <source>
        <dbReference type="ARBA" id="ARBA00022801"/>
    </source>
</evidence>
<evidence type="ECO:0000256" key="7">
    <source>
        <dbReference type="SAM" id="SignalP"/>
    </source>
</evidence>
<dbReference type="Gene3D" id="3.90.1720.10">
    <property type="entry name" value="endopeptidase domain like (from Nostoc punctiforme)"/>
    <property type="match status" value="1"/>
</dbReference>
<evidence type="ECO:0000256" key="1">
    <source>
        <dbReference type="ARBA" id="ARBA00007074"/>
    </source>
</evidence>
<dbReference type="AlphaFoldDB" id="A0A841R8L6"/>
<comment type="similarity">
    <text evidence="1">Belongs to the peptidase C40 family.</text>
</comment>
<keyword evidence="5" id="KW-0788">Thiol protease</keyword>
<dbReference type="Proteomes" id="UP000587760">
    <property type="component" value="Unassembled WGS sequence"/>
</dbReference>
<dbReference type="InterPro" id="IPR003409">
    <property type="entry name" value="MORN"/>
</dbReference>
<proteinExistence type="inferred from homology"/>
<dbReference type="InterPro" id="IPR000064">
    <property type="entry name" value="NLP_P60_dom"/>
</dbReference>
<dbReference type="GO" id="GO:0008234">
    <property type="term" value="F:cysteine-type peptidase activity"/>
    <property type="evidence" value="ECO:0007669"/>
    <property type="project" value="UniProtKB-KW"/>
</dbReference>
<evidence type="ECO:0000313" key="10">
    <source>
        <dbReference type="Proteomes" id="UP000587760"/>
    </source>
</evidence>
<keyword evidence="4" id="KW-0378">Hydrolase</keyword>
<feature type="domain" description="NlpC/P60" evidence="8">
    <location>
        <begin position="21"/>
        <end position="147"/>
    </location>
</feature>
<name>A0A841R8L6_9SPIO</name>
<dbReference type="Pfam" id="PF02493">
    <property type="entry name" value="MORN"/>
    <property type="match status" value="2"/>
</dbReference>
<sequence>MIKKASLIALFLWGSSLCFSVDIGRDIVERGSALVGSPYRYGGTNPSGFDCSGLVNYLYKPFLPDLPRNASSIAHFGSTVDLDDIVPGDLVFYATGSDRSEITHVGIYIGQNTLIQAVSAGPVRGVVLTDLDEKYWKSRFKWAKRVFPRLETAESQSVNLAYSKGQYQGQAEELEPEGRGRMDLKNGDYYIGDFKDGLFHGKGEYHYGNGDVYIGQFSNGRESGGELVRSDGSRYSAQRNESGTLIINSRADKSSNRINYLLETPTQWDDWLENERKLFEETLQADNNAADDEQRRFEEWKKNSGF</sequence>
<evidence type="ECO:0000313" key="9">
    <source>
        <dbReference type="EMBL" id="MBB6480245.1"/>
    </source>
</evidence>
<feature type="signal peptide" evidence="7">
    <location>
        <begin position="1"/>
        <end position="20"/>
    </location>
</feature>
<evidence type="ECO:0000256" key="6">
    <source>
        <dbReference type="SAM" id="MobiDB-lite"/>
    </source>
</evidence>
<accession>A0A841R8L6</accession>
<dbReference type="GO" id="GO:0006508">
    <property type="term" value="P:proteolysis"/>
    <property type="evidence" value="ECO:0007669"/>
    <property type="project" value="UniProtKB-KW"/>
</dbReference>
<keyword evidence="7" id="KW-0732">Signal</keyword>
<evidence type="ECO:0000259" key="8">
    <source>
        <dbReference type="PROSITE" id="PS51935"/>
    </source>
</evidence>
<keyword evidence="3" id="KW-0677">Repeat</keyword>
<dbReference type="InterPro" id="IPR051202">
    <property type="entry name" value="Peptidase_C40"/>
</dbReference>
<dbReference type="SMART" id="SM00698">
    <property type="entry name" value="MORN"/>
    <property type="match status" value="2"/>
</dbReference>
<feature type="chain" id="PRO_5033046832" description="NlpC/P60 domain-containing protein" evidence="7">
    <location>
        <begin position="21"/>
        <end position="306"/>
    </location>
</feature>
<gene>
    <name evidence="9" type="ORF">HNR50_001903</name>
</gene>
<dbReference type="Gene3D" id="2.20.110.10">
    <property type="entry name" value="Histone H3 K4-specific methyltransferase SET7/9 N-terminal domain"/>
    <property type="match status" value="1"/>
</dbReference>
<dbReference type="InterPro" id="IPR038765">
    <property type="entry name" value="Papain-like_cys_pep_sf"/>
</dbReference>
<feature type="compositionally biased region" description="Basic and acidic residues" evidence="6">
    <location>
        <begin position="292"/>
        <end position="306"/>
    </location>
</feature>
<keyword evidence="2" id="KW-0645">Protease</keyword>
<evidence type="ECO:0000256" key="2">
    <source>
        <dbReference type="ARBA" id="ARBA00022670"/>
    </source>
</evidence>
<protein>
    <recommendedName>
        <fullName evidence="8">NlpC/P60 domain-containing protein</fullName>
    </recommendedName>
</protein>
<dbReference type="PANTHER" id="PTHR47053">
    <property type="entry name" value="MUREIN DD-ENDOPEPTIDASE MEPH-RELATED"/>
    <property type="match status" value="1"/>
</dbReference>
<dbReference type="EMBL" id="JACHGJ010000002">
    <property type="protein sequence ID" value="MBB6480245.1"/>
    <property type="molecule type" value="Genomic_DNA"/>
</dbReference>
<feature type="region of interest" description="Disordered" evidence="6">
    <location>
        <begin position="287"/>
        <end position="306"/>
    </location>
</feature>
<reference evidence="9 10" key="1">
    <citation type="submission" date="2020-08" db="EMBL/GenBank/DDBJ databases">
        <title>Genomic Encyclopedia of Type Strains, Phase IV (KMG-IV): sequencing the most valuable type-strain genomes for metagenomic binning, comparative biology and taxonomic classification.</title>
        <authorList>
            <person name="Goeker M."/>
        </authorList>
    </citation>
    <scope>NUCLEOTIDE SEQUENCE [LARGE SCALE GENOMIC DNA]</scope>
    <source>
        <strain evidence="9 10">DSM 2461</strain>
    </source>
</reference>
<keyword evidence="10" id="KW-1185">Reference proteome</keyword>
<organism evidence="9 10">
    <name type="scientific">Spirochaeta isovalerica</name>
    <dbReference type="NCBI Taxonomy" id="150"/>
    <lineage>
        <taxon>Bacteria</taxon>
        <taxon>Pseudomonadati</taxon>
        <taxon>Spirochaetota</taxon>
        <taxon>Spirochaetia</taxon>
        <taxon>Spirochaetales</taxon>
        <taxon>Spirochaetaceae</taxon>
        <taxon>Spirochaeta</taxon>
    </lineage>
</organism>
<dbReference type="PANTHER" id="PTHR47053:SF1">
    <property type="entry name" value="MUREIN DD-ENDOPEPTIDASE MEPH-RELATED"/>
    <property type="match status" value="1"/>
</dbReference>
<dbReference type="SUPFAM" id="SSF54001">
    <property type="entry name" value="Cysteine proteinases"/>
    <property type="match status" value="1"/>
</dbReference>
<evidence type="ECO:0000256" key="5">
    <source>
        <dbReference type="ARBA" id="ARBA00022807"/>
    </source>
</evidence>
<comment type="caution">
    <text evidence="9">The sequence shown here is derived from an EMBL/GenBank/DDBJ whole genome shotgun (WGS) entry which is preliminary data.</text>
</comment>
<dbReference type="Pfam" id="PF00877">
    <property type="entry name" value="NLPC_P60"/>
    <property type="match status" value="1"/>
</dbReference>